<keyword evidence="5" id="KW-0501">Molybdenum cofactor biosynthesis</keyword>
<dbReference type="CDD" id="cd00756">
    <property type="entry name" value="MoaE"/>
    <property type="match status" value="1"/>
</dbReference>
<dbReference type="UniPathway" id="UPA00344"/>
<evidence type="ECO:0000256" key="2">
    <source>
        <dbReference type="ARBA" id="ARBA00005426"/>
    </source>
</evidence>
<comment type="subunit">
    <text evidence="7">Heterotetramer of 2 MoaD subunits and 2 MoaE subunits. Also stable as homodimer. The enzyme changes between these two forms during catalysis.</text>
</comment>
<dbReference type="PANTHER" id="PTHR23404">
    <property type="entry name" value="MOLYBDOPTERIN SYNTHASE RELATED"/>
    <property type="match status" value="1"/>
</dbReference>
<evidence type="ECO:0000256" key="7">
    <source>
        <dbReference type="ARBA" id="ARBA00026066"/>
    </source>
</evidence>
<evidence type="ECO:0000256" key="5">
    <source>
        <dbReference type="ARBA" id="ARBA00023150"/>
    </source>
</evidence>
<evidence type="ECO:0000256" key="1">
    <source>
        <dbReference type="ARBA" id="ARBA00005046"/>
    </source>
</evidence>
<evidence type="ECO:0000313" key="14">
    <source>
        <dbReference type="Proteomes" id="UP000318681"/>
    </source>
</evidence>
<dbReference type="OrthoDB" id="9803224at2"/>
<dbReference type="InterPro" id="IPR036563">
    <property type="entry name" value="MoaE_sf"/>
</dbReference>
<evidence type="ECO:0000256" key="8">
    <source>
        <dbReference type="ARBA" id="ARBA00029745"/>
    </source>
</evidence>
<evidence type="ECO:0000256" key="6">
    <source>
        <dbReference type="ARBA" id="ARBA00025448"/>
    </source>
</evidence>
<evidence type="ECO:0000256" key="10">
    <source>
        <dbReference type="ARBA" id="ARBA00030781"/>
    </source>
</evidence>
<dbReference type="RefSeq" id="WP_145152034.1">
    <property type="nucleotide sequence ID" value="NZ_VNIM01000046.1"/>
</dbReference>
<dbReference type="AlphaFoldDB" id="A0A558R267"/>
<comment type="similarity">
    <text evidence="2">Belongs to the MoaE family.</text>
</comment>
<comment type="caution">
    <text evidence="13">The sequence shown here is derived from an EMBL/GenBank/DDBJ whole genome shotgun (WGS) entry which is preliminary data.</text>
</comment>
<dbReference type="Gene3D" id="3.90.1170.40">
    <property type="entry name" value="Molybdopterin biosynthesis MoaE subunit"/>
    <property type="match status" value="1"/>
</dbReference>
<evidence type="ECO:0000256" key="4">
    <source>
        <dbReference type="ARBA" id="ARBA00013858"/>
    </source>
</evidence>
<dbReference type="InterPro" id="IPR003448">
    <property type="entry name" value="Mopterin_biosynth_MoaE"/>
</dbReference>
<evidence type="ECO:0000256" key="11">
    <source>
        <dbReference type="ARBA" id="ARBA00032474"/>
    </source>
</evidence>
<evidence type="ECO:0000256" key="3">
    <source>
        <dbReference type="ARBA" id="ARBA00011950"/>
    </source>
</evidence>
<organism evidence="13 14">
    <name type="scientific">Alterirhizorhabdus solaris</name>
    <dbReference type="NCBI Taxonomy" id="2529389"/>
    <lineage>
        <taxon>Bacteria</taxon>
        <taxon>Pseudomonadati</taxon>
        <taxon>Pseudomonadota</taxon>
        <taxon>Alphaproteobacteria</taxon>
        <taxon>Sphingomonadales</taxon>
        <taxon>Rhizorhabdaceae</taxon>
        <taxon>Alterirhizorhabdus</taxon>
    </lineage>
</organism>
<dbReference type="SUPFAM" id="SSF54690">
    <property type="entry name" value="Molybdopterin synthase subunit MoaE"/>
    <property type="match status" value="1"/>
</dbReference>
<comment type="pathway">
    <text evidence="1">Cofactor biosynthesis; molybdopterin biosynthesis.</text>
</comment>
<gene>
    <name evidence="13" type="ORF">FOY91_12070</name>
</gene>
<dbReference type="GO" id="GO:0030366">
    <property type="term" value="F:molybdopterin synthase activity"/>
    <property type="evidence" value="ECO:0007669"/>
    <property type="project" value="UniProtKB-EC"/>
</dbReference>
<comment type="catalytic activity">
    <reaction evidence="12">
        <text>2 [molybdopterin-synthase sulfur-carrier protein]-C-terminal-Gly-aminoethanethioate + cyclic pyranopterin phosphate + H2O = molybdopterin + 2 [molybdopterin-synthase sulfur-carrier protein]-C-terminal Gly-Gly + 2 H(+)</text>
        <dbReference type="Rhea" id="RHEA:26333"/>
        <dbReference type="Rhea" id="RHEA-COMP:12202"/>
        <dbReference type="Rhea" id="RHEA-COMP:19907"/>
        <dbReference type="ChEBI" id="CHEBI:15377"/>
        <dbReference type="ChEBI" id="CHEBI:15378"/>
        <dbReference type="ChEBI" id="CHEBI:58698"/>
        <dbReference type="ChEBI" id="CHEBI:59648"/>
        <dbReference type="ChEBI" id="CHEBI:90778"/>
        <dbReference type="ChEBI" id="CHEBI:232372"/>
        <dbReference type="EC" id="2.8.1.12"/>
    </reaction>
</comment>
<accession>A0A558R267</accession>
<evidence type="ECO:0000256" key="9">
    <source>
        <dbReference type="ARBA" id="ARBA00030407"/>
    </source>
</evidence>
<comment type="function">
    <text evidence="6">Converts molybdopterin precursor Z into molybdopterin. This requires the incorporation of two sulfur atoms into precursor Z to generate a dithiolene group. The sulfur is provided by MoaD.</text>
</comment>
<protein>
    <recommendedName>
        <fullName evidence="4">Molybdopterin synthase catalytic subunit</fullName>
        <ecNumber evidence="3">2.8.1.12</ecNumber>
    </recommendedName>
    <alternativeName>
        <fullName evidence="10">MPT synthase subunit 2</fullName>
    </alternativeName>
    <alternativeName>
        <fullName evidence="8">Molybdenum cofactor biosynthesis protein E</fullName>
    </alternativeName>
    <alternativeName>
        <fullName evidence="9">Molybdopterin-converting factor large subunit</fullName>
    </alternativeName>
    <alternativeName>
        <fullName evidence="11">Molybdopterin-converting factor subunit 2</fullName>
    </alternativeName>
</protein>
<dbReference type="Pfam" id="PF02391">
    <property type="entry name" value="MoaE"/>
    <property type="match status" value="1"/>
</dbReference>
<sequence>MIEVRLQAERFDPGAELARLEALGSGAVASFIGIVRGEGGLASLRLDHYPGMAERAMQAIADEAASRWPLLGLVLVHRHGTLAANERIVFVGTASRHRAAALEACAFLIDWAKAKAPFWKQETFHDGTTRWVEARAIDDAAAARW</sequence>
<dbReference type="EMBL" id="VNIM01000046">
    <property type="protein sequence ID" value="TVV73470.1"/>
    <property type="molecule type" value="Genomic_DNA"/>
</dbReference>
<keyword evidence="14" id="KW-1185">Reference proteome</keyword>
<name>A0A558R267_9SPHN</name>
<evidence type="ECO:0000313" key="13">
    <source>
        <dbReference type="EMBL" id="TVV73470.1"/>
    </source>
</evidence>
<dbReference type="Proteomes" id="UP000318681">
    <property type="component" value="Unassembled WGS sequence"/>
</dbReference>
<dbReference type="EC" id="2.8.1.12" evidence="3"/>
<reference evidence="13 14" key="1">
    <citation type="submission" date="2019-07" db="EMBL/GenBank/DDBJ databases">
        <title>Sphingomonas solaris sp. nov., isolated from a solar panel from Boston, Massachusetts.</title>
        <authorList>
            <person name="Tanner K."/>
            <person name="Pascual J."/>
            <person name="Mancuso C."/>
            <person name="Pereto J."/>
            <person name="Khalil A."/>
            <person name="Vilanova C."/>
        </authorList>
    </citation>
    <scope>NUCLEOTIDE SEQUENCE [LARGE SCALE GENOMIC DNA]</scope>
    <source>
        <strain evidence="13 14">R4DWN</strain>
    </source>
</reference>
<evidence type="ECO:0000256" key="12">
    <source>
        <dbReference type="ARBA" id="ARBA00049878"/>
    </source>
</evidence>
<proteinExistence type="inferred from homology"/>
<dbReference type="GO" id="GO:0006777">
    <property type="term" value="P:Mo-molybdopterin cofactor biosynthetic process"/>
    <property type="evidence" value="ECO:0007669"/>
    <property type="project" value="UniProtKB-KW"/>
</dbReference>